<evidence type="ECO:0000313" key="2">
    <source>
        <dbReference type="EMBL" id="PWN26547.1"/>
    </source>
</evidence>
<dbReference type="RefSeq" id="XP_025361159.1">
    <property type="nucleotide sequence ID" value="XM_025506537.1"/>
</dbReference>
<dbReference type="GeneID" id="37028360"/>
<protein>
    <recommendedName>
        <fullName evidence="4">Cyanovirin-N domain-containing protein</fullName>
    </recommendedName>
</protein>
<evidence type="ECO:0000256" key="1">
    <source>
        <dbReference type="SAM" id="SignalP"/>
    </source>
</evidence>
<feature type="signal peptide" evidence="1">
    <location>
        <begin position="1"/>
        <end position="21"/>
    </location>
</feature>
<accession>A0A316UMP5</accession>
<evidence type="ECO:0000313" key="3">
    <source>
        <dbReference type="Proteomes" id="UP000245884"/>
    </source>
</evidence>
<name>A0A316UMP5_9BASI</name>
<sequence length="108" mass="11963">MLSLLLALVIHSLTLPHSASAAHSICSWRPYTRSPAYSSLYLWCSAELTITEEGRGDYRCKVNTGIKIADFGGLRQGVLEWGEERSMWGTVVPCQELTFCRPSAGRAE</sequence>
<keyword evidence="1" id="KW-0732">Signal</keyword>
<dbReference type="AlphaFoldDB" id="A0A316UMP5"/>
<evidence type="ECO:0008006" key="4">
    <source>
        <dbReference type="Google" id="ProtNLM"/>
    </source>
</evidence>
<gene>
    <name evidence="2" type="ORF">BDZ90DRAFT_233163</name>
</gene>
<dbReference type="Proteomes" id="UP000245884">
    <property type="component" value="Unassembled WGS sequence"/>
</dbReference>
<feature type="chain" id="PRO_5016330426" description="Cyanovirin-N domain-containing protein" evidence="1">
    <location>
        <begin position="22"/>
        <end position="108"/>
    </location>
</feature>
<keyword evidence="3" id="KW-1185">Reference proteome</keyword>
<organism evidence="2 3">
    <name type="scientific">Jaminaea rosea</name>
    <dbReference type="NCBI Taxonomy" id="1569628"/>
    <lineage>
        <taxon>Eukaryota</taxon>
        <taxon>Fungi</taxon>
        <taxon>Dikarya</taxon>
        <taxon>Basidiomycota</taxon>
        <taxon>Ustilaginomycotina</taxon>
        <taxon>Exobasidiomycetes</taxon>
        <taxon>Microstromatales</taxon>
        <taxon>Microstromatales incertae sedis</taxon>
        <taxon>Jaminaea</taxon>
    </lineage>
</organism>
<reference evidence="2 3" key="1">
    <citation type="journal article" date="2018" name="Mol. Biol. Evol.">
        <title>Broad Genomic Sampling Reveals a Smut Pathogenic Ancestry of the Fungal Clade Ustilaginomycotina.</title>
        <authorList>
            <person name="Kijpornyongpan T."/>
            <person name="Mondo S.J."/>
            <person name="Barry K."/>
            <person name="Sandor L."/>
            <person name="Lee J."/>
            <person name="Lipzen A."/>
            <person name="Pangilinan J."/>
            <person name="LaButti K."/>
            <person name="Hainaut M."/>
            <person name="Henrissat B."/>
            <person name="Grigoriev I.V."/>
            <person name="Spatafora J.W."/>
            <person name="Aime M.C."/>
        </authorList>
    </citation>
    <scope>NUCLEOTIDE SEQUENCE [LARGE SCALE GENOMIC DNA]</scope>
    <source>
        <strain evidence="2 3">MCA 5214</strain>
    </source>
</reference>
<dbReference type="EMBL" id="KZ819671">
    <property type="protein sequence ID" value="PWN26547.1"/>
    <property type="molecule type" value="Genomic_DNA"/>
</dbReference>
<proteinExistence type="predicted"/>